<gene>
    <name evidence="1" type="ORF">F442_00558</name>
</gene>
<protein>
    <submittedName>
        <fullName evidence="1">Uncharacterized protein</fullName>
    </submittedName>
</protein>
<name>W3A8H2_PHYNI</name>
<dbReference type="Proteomes" id="UP000018948">
    <property type="component" value="Unassembled WGS sequence"/>
</dbReference>
<proteinExistence type="predicted"/>
<dbReference type="AlphaFoldDB" id="W3A8H2"/>
<dbReference type="EMBL" id="ANIY01000108">
    <property type="protein sequence ID" value="ETP54819.1"/>
    <property type="molecule type" value="Genomic_DNA"/>
</dbReference>
<evidence type="ECO:0000313" key="1">
    <source>
        <dbReference type="EMBL" id="ETP54819.1"/>
    </source>
</evidence>
<evidence type="ECO:0000313" key="2">
    <source>
        <dbReference type="Proteomes" id="UP000018948"/>
    </source>
</evidence>
<accession>W3A8H2</accession>
<reference evidence="1 2" key="1">
    <citation type="submission" date="2013-11" db="EMBL/GenBank/DDBJ databases">
        <title>The Genome Sequence of Phytophthora parasitica P10297.</title>
        <authorList>
            <consortium name="The Broad Institute Genomics Platform"/>
            <person name="Russ C."/>
            <person name="Tyler B."/>
            <person name="Panabieres F."/>
            <person name="Shan W."/>
            <person name="Tripathy S."/>
            <person name="Grunwald N."/>
            <person name="Machado M."/>
            <person name="Johnson C.S."/>
            <person name="Walker B."/>
            <person name="Young S.K."/>
            <person name="Zeng Q."/>
            <person name="Gargeya S."/>
            <person name="Fitzgerald M."/>
            <person name="Haas B."/>
            <person name="Abouelleil A."/>
            <person name="Allen A.W."/>
            <person name="Alvarado L."/>
            <person name="Arachchi H.M."/>
            <person name="Berlin A.M."/>
            <person name="Chapman S.B."/>
            <person name="Gainer-Dewar J."/>
            <person name="Goldberg J."/>
            <person name="Griggs A."/>
            <person name="Gujja S."/>
            <person name="Hansen M."/>
            <person name="Howarth C."/>
            <person name="Imamovic A."/>
            <person name="Ireland A."/>
            <person name="Larimer J."/>
            <person name="McCowan C."/>
            <person name="Murphy C."/>
            <person name="Pearson M."/>
            <person name="Poon T.W."/>
            <person name="Priest M."/>
            <person name="Roberts A."/>
            <person name="Saif S."/>
            <person name="Shea T."/>
            <person name="Sisk P."/>
            <person name="Sykes S."/>
            <person name="Wortman J."/>
            <person name="Nusbaum C."/>
            <person name="Birren B."/>
        </authorList>
    </citation>
    <scope>NUCLEOTIDE SEQUENCE [LARGE SCALE GENOMIC DNA]</scope>
    <source>
        <strain evidence="1 2">P10297</strain>
    </source>
</reference>
<comment type="caution">
    <text evidence="1">The sequence shown here is derived from an EMBL/GenBank/DDBJ whole genome shotgun (WGS) entry which is preliminary data.</text>
</comment>
<dbReference type="OrthoDB" id="128611at2759"/>
<sequence>MFQHPTLLSDLLAKLRGIKDRSGRLHATGVPPHVAILGKMKGLLEATLQTVEHIDAARASMVKEIMSELEKRAIGAGTTSCQLVEGETPVIPSFFWGGRFRRVPQEFQLPDCSVATLWVMWQCGNATKKIPPLRMLDGLDMPNRNMQKRLSDIRYLMSSVEAEARRIGMWRARQNVEEAVKTFSACASVVTVPHLTAKNRKRRQVQLSWKTVVALMRRHQK</sequence>
<organism evidence="1 2">
    <name type="scientific">Phytophthora nicotianae P10297</name>
    <dbReference type="NCBI Taxonomy" id="1317064"/>
    <lineage>
        <taxon>Eukaryota</taxon>
        <taxon>Sar</taxon>
        <taxon>Stramenopiles</taxon>
        <taxon>Oomycota</taxon>
        <taxon>Peronosporomycetes</taxon>
        <taxon>Peronosporales</taxon>
        <taxon>Peronosporaceae</taxon>
        <taxon>Phytophthora</taxon>
    </lineage>
</organism>